<feature type="non-terminal residue" evidence="1">
    <location>
        <position position="1"/>
    </location>
</feature>
<protein>
    <submittedName>
        <fullName evidence="1">361_t:CDS:1</fullName>
    </submittedName>
</protein>
<feature type="non-terminal residue" evidence="1">
    <location>
        <position position="171"/>
    </location>
</feature>
<organism evidence="1 2">
    <name type="scientific">Cetraspora pellucida</name>
    <dbReference type="NCBI Taxonomy" id="1433469"/>
    <lineage>
        <taxon>Eukaryota</taxon>
        <taxon>Fungi</taxon>
        <taxon>Fungi incertae sedis</taxon>
        <taxon>Mucoromycota</taxon>
        <taxon>Glomeromycotina</taxon>
        <taxon>Glomeromycetes</taxon>
        <taxon>Diversisporales</taxon>
        <taxon>Gigasporaceae</taxon>
        <taxon>Cetraspora</taxon>
    </lineage>
</organism>
<reference evidence="1" key="1">
    <citation type="submission" date="2021-06" db="EMBL/GenBank/DDBJ databases">
        <authorList>
            <person name="Kallberg Y."/>
            <person name="Tangrot J."/>
            <person name="Rosling A."/>
        </authorList>
    </citation>
    <scope>NUCLEOTIDE SEQUENCE</scope>
    <source>
        <strain evidence="1">28 12/20/2015</strain>
    </source>
</reference>
<dbReference type="EMBL" id="CAJVPW010004741">
    <property type="protein sequence ID" value="CAG8544784.1"/>
    <property type="molecule type" value="Genomic_DNA"/>
</dbReference>
<gene>
    <name evidence="1" type="ORF">SPELUC_LOCUS4957</name>
</gene>
<sequence>MHFLGTNIPAYYNSINSLINSCFIQDLETKSFFGVLEYVSNGNLHDFLSKNKNLEWTRKIQISKDIACGLKYLHDEVDIIHRDLNIKTILITDEKAQISNPVFLELNFDSSSEERPTAQEVYTKLTQLEINLREKTVNAEQSINFEQNMSTNVDTATTAQYNDEVSRNIND</sequence>
<evidence type="ECO:0000313" key="1">
    <source>
        <dbReference type="EMBL" id="CAG8544784.1"/>
    </source>
</evidence>
<comment type="caution">
    <text evidence="1">The sequence shown here is derived from an EMBL/GenBank/DDBJ whole genome shotgun (WGS) entry which is preliminary data.</text>
</comment>
<dbReference type="Proteomes" id="UP000789366">
    <property type="component" value="Unassembled WGS sequence"/>
</dbReference>
<name>A0ACA9LQJ5_9GLOM</name>
<evidence type="ECO:0000313" key="2">
    <source>
        <dbReference type="Proteomes" id="UP000789366"/>
    </source>
</evidence>
<accession>A0ACA9LQJ5</accession>
<keyword evidence="2" id="KW-1185">Reference proteome</keyword>
<proteinExistence type="predicted"/>